<comment type="similarity">
    <text evidence="1">Belongs to the cytochrome P450 family.</text>
</comment>
<keyword evidence="3" id="KW-0408">Iron</keyword>
<evidence type="ECO:0000313" key="5">
    <source>
        <dbReference type="Proteomes" id="UP000567826"/>
    </source>
</evidence>
<dbReference type="GO" id="GO:0008392">
    <property type="term" value="F:arachidonate epoxygenase activity"/>
    <property type="evidence" value="ECO:0007669"/>
    <property type="project" value="TreeGrafter"/>
</dbReference>
<dbReference type="Pfam" id="PF00067">
    <property type="entry name" value="p450"/>
    <property type="match status" value="1"/>
</dbReference>
<dbReference type="InterPro" id="IPR001128">
    <property type="entry name" value="Cyt_P450"/>
</dbReference>
<feature type="non-terminal residue" evidence="4">
    <location>
        <position position="1"/>
    </location>
</feature>
<dbReference type="GO" id="GO:0019373">
    <property type="term" value="P:epoxygenase P450 pathway"/>
    <property type="evidence" value="ECO:0007669"/>
    <property type="project" value="TreeGrafter"/>
</dbReference>
<accession>A0A7L2GUD8</accession>
<keyword evidence="2" id="KW-0479">Metal-binding</keyword>
<gene>
    <name evidence="4" type="primary">Cyp2g1</name>
    <name evidence="4" type="ORF">NYCGRA_R15588</name>
</gene>
<name>A0A7L2GUD8_NYCGR</name>
<dbReference type="OrthoDB" id="3934656at2759"/>
<reference evidence="4 5" key="1">
    <citation type="submission" date="2019-09" db="EMBL/GenBank/DDBJ databases">
        <title>Bird 10,000 Genomes (B10K) Project - Family phase.</title>
        <authorList>
            <person name="Zhang G."/>
        </authorList>
    </citation>
    <scope>NUCLEOTIDE SEQUENCE [LARGE SCALE GENOMIC DNA]</scope>
    <source>
        <strain evidence="4">B10K-DU-001-56</strain>
        <tissue evidence="4">Muscle</tissue>
    </source>
</reference>
<organism evidence="4 5">
    <name type="scientific">Nyctibius grandis</name>
    <name type="common">Great potoo</name>
    <dbReference type="NCBI Taxonomy" id="48427"/>
    <lineage>
        <taxon>Eukaryota</taxon>
        <taxon>Metazoa</taxon>
        <taxon>Chordata</taxon>
        <taxon>Craniata</taxon>
        <taxon>Vertebrata</taxon>
        <taxon>Euteleostomi</taxon>
        <taxon>Archelosauria</taxon>
        <taxon>Archosauria</taxon>
        <taxon>Dinosauria</taxon>
        <taxon>Saurischia</taxon>
        <taxon>Theropoda</taxon>
        <taxon>Coelurosauria</taxon>
        <taxon>Aves</taxon>
        <taxon>Neognathae</taxon>
        <taxon>Neoaves</taxon>
        <taxon>Strisores</taxon>
        <taxon>Caprimulgiformes</taxon>
        <taxon>Nyctibiidae</taxon>
        <taxon>Nyctibius</taxon>
    </lineage>
</organism>
<dbReference type="InterPro" id="IPR036396">
    <property type="entry name" value="Cyt_P450_sf"/>
</dbReference>
<evidence type="ECO:0000256" key="1">
    <source>
        <dbReference type="ARBA" id="ARBA00010617"/>
    </source>
</evidence>
<dbReference type="Gene3D" id="1.10.630.10">
    <property type="entry name" value="Cytochrome P450"/>
    <property type="match status" value="1"/>
</dbReference>
<feature type="non-terminal residue" evidence="4">
    <location>
        <position position="104"/>
    </location>
</feature>
<proteinExistence type="inferred from homology"/>
<sequence length="104" mass="12281">NVICSIVFGNRFEYEDEEFVELLRIMNESFRAVSTRWAQFYDMGETFLKHLPGPHTKIPRLLARMRSFIARRVRKNAQSLEPGHPRDFIDTFLLHMEKVRGDPG</sequence>
<comment type="caution">
    <text evidence="4">The sequence shown here is derived from an EMBL/GenBank/DDBJ whole genome shotgun (WGS) entry which is preliminary data.</text>
</comment>
<dbReference type="PANTHER" id="PTHR24300:SF424">
    <property type="entry name" value="CYTOCHROME P450"/>
    <property type="match status" value="1"/>
</dbReference>
<dbReference type="GO" id="GO:0006805">
    <property type="term" value="P:xenobiotic metabolic process"/>
    <property type="evidence" value="ECO:0007669"/>
    <property type="project" value="TreeGrafter"/>
</dbReference>
<dbReference type="AlphaFoldDB" id="A0A7L2GUD8"/>
<dbReference type="SUPFAM" id="SSF48264">
    <property type="entry name" value="Cytochrome P450"/>
    <property type="match status" value="1"/>
</dbReference>
<evidence type="ECO:0000313" key="4">
    <source>
        <dbReference type="EMBL" id="NXQ89210.1"/>
    </source>
</evidence>
<evidence type="ECO:0000256" key="2">
    <source>
        <dbReference type="ARBA" id="ARBA00022723"/>
    </source>
</evidence>
<dbReference type="GO" id="GO:0020037">
    <property type="term" value="F:heme binding"/>
    <property type="evidence" value="ECO:0007669"/>
    <property type="project" value="InterPro"/>
</dbReference>
<dbReference type="GO" id="GO:0005737">
    <property type="term" value="C:cytoplasm"/>
    <property type="evidence" value="ECO:0007669"/>
    <property type="project" value="TreeGrafter"/>
</dbReference>
<dbReference type="EMBL" id="VWYG01019835">
    <property type="protein sequence ID" value="NXQ89210.1"/>
    <property type="molecule type" value="Genomic_DNA"/>
</dbReference>
<dbReference type="GO" id="GO:0016712">
    <property type="term" value="F:oxidoreductase activity, acting on paired donors, with incorporation or reduction of molecular oxygen, reduced flavin or flavoprotein as one donor, and incorporation of one atom of oxygen"/>
    <property type="evidence" value="ECO:0007669"/>
    <property type="project" value="TreeGrafter"/>
</dbReference>
<protein>
    <submittedName>
        <fullName evidence="4">CP2G1 protein</fullName>
    </submittedName>
</protein>
<evidence type="ECO:0000256" key="3">
    <source>
        <dbReference type="ARBA" id="ARBA00023004"/>
    </source>
</evidence>
<keyword evidence="5" id="KW-1185">Reference proteome</keyword>
<dbReference type="GO" id="GO:0005506">
    <property type="term" value="F:iron ion binding"/>
    <property type="evidence" value="ECO:0007669"/>
    <property type="project" value="InterPro"/>
</dbReference>
<dbReference type="Proteomes" id="UP000567826">
    <property type="component" value="Unassembled WGS sequence"/>
</dbReference>
<dbReference type="PANTHER" id="PTHR24300">
    <property type="entry name" value="CYTOCHROME P450 508A4-RELATED"/>
    <property type="match status" value="1"/>
</dbReference>
<dbReference type="InterPro" id="IPR050182">
    <property type="entry name" value="Cytochrome_P450_fam2"/>
</dbReference>